<gene>
    <name evidence="3" type="ORF">DDB_G0275575</name>
</gene>
<dbReference type="GeneID" id="8619992"/>
<dbReference type="PANTHER" id="PTHR38746">
    <property type="entry name" value="CBM49 DOMAIN-CONTAINING PROTEIN-RELATED"/>
    <property type="match status" value="1"/>
</dbReference>
<organism evidence="3 4">
    <name type="scientific">Dictyostelium discoideum</name>
    <name type="common">Social amoeba</name>
    <dbReference type="NCBI Taxonomy" id="44689"/>
    <lineage>
        <taxon>Eukaryota</taxon>
        <taxon>Amoebozoa</taxon>
        <taxon>Evosea</taxon>
        <taxon>Eumycetozoa</taxon>
        <taxon>Dictyostelia</taxon>
        <taxon>Dictyosteliales</taxon>
        <taxon>Dictyosteliaceae</taxon>
        <taxon>Dictyostelium</taxon>
    </lineage>
</organism>
<evidence type="ECO:0000256" key="1">
    <source>
        <dbReference type="SAM" id="SignalP"/>
    </source>
</evidence>
<evidence type="ECO:0000313" key="4">
    <source>
        <dbReference type="Proteomes" id="UP000002195"/>
    </source>
</evidence>
<dbReference type="KEGG" id="ddi:DDB_G0275575"/>
<accession>Q869M4</accession>
<evidence type="ECO:0000313" key="3">
    <source>
        <dbReference type="EMBL" id="EAL69538.1"/>
    </source>
</evidence>
<dbReference type="EMBL" id="AAFI02000013">
    <property type="protein sequence ID" value="EAL69538.1"/>
    <property type="molecule type" value="Genomic_DNA"/>
</dbReference>
<feature type="domain" description="Carbohydrate binding" evidence="2">
    <location>
        <begin position="206"/>
        <end position="318"/>
    </location>
</feature>
<dbReference type="InterPro" id="IPR019028">
    <property type="entry name" value="CBM_49"/>
</dbReference>
<dbReference type="InParanoid" id="Q869M4"/>
<dbReference type="SMART" id="SM01063">
    <property type="entry name" value="CBM49"/>
    <property type="match status" value="1"/>
</dbReference>
<dbReference type="Proteomes" id="UP000002195">
    <property type="component" value="Unassembled WGS sequence"/>
</dbReference>
<dbReference type="FunCoup" id="Q869M4">
    <property type="interactions" value="877"/>
</dbReference>
<feature type="signal peptide" evidence="1">
    <location>
        <begin position="1"/>
        <end position="24"/>
    </location>
</feature>
<protein>
    <recommendedName>
        <fullName evidence="2">Carbohydrate binding domain-containing protein</fullName>
    </recommendedName>
</protein>
<dbReference type="Pfam" id="PF09478">
    <property type="entry name" value="CBM49"/>
    <property type="match status" value="1"/>
</dbReference>
<sequence length="327" mass="37193">MNSFIKNIIVLIIIIFFFLNEIKSSEICKNQLLKYFENNNNNNNFLSLELSITIIKNNGQIIYGNGELHKEGENKLVNNDGLIGYQNDKIPWLSNDDPESDQPFSNLRTFRVYYGEFYIHKDGYLIIGSCKNKIEFTILCNDTIFSGLLFDDLYTIQIKTKSNNNNINSNNNNNNYTNNSNINNNNNNNININNNTNTNNINSNNIEIKSIITNSWSEGSGSNITKYSLVKTVILNNSSNIINNINNNNNNNNNNNITSLTFGSEKLMLRDDLSFWGVNKVISPNLNNNFTTIFSLPSYSLPISPGKTYEFGFIIKGSTTIPIFKIF</sequence>
<dbReference type="HOGENOM" id="CLU_851065_0_0_1"/>
<dbReference type="VEuPathDB" id="AmoebaDB:DDB_G0275575"/>
<keyword evidence="1" id="KW-0732">Signal</keyword>
<feature type="chain" id="PRO_5004300617" description="Carbohydrate binding domain-containing protein" evidence="1">
    <location>
        <begin position="25"/>
        <end position="327"/>
    </location>
</feature>
<dbReference type="RefSeq" id="XP_643406.1">
    <property type="nucleotide sequence ID" value="XM_638314.1"/>
</dbReference>
<dbReference type="AlphaFoldDB" id="Q869M4"/>
<comment type="caution">
    <text evidence="3">The sequence shown here is derived from an EMBL/GenBank/DDBJ whole genome shotgun (WGS) entry which is preliminary data.</text>
</comment>
<keyword evidence="4" id="KW-1185">Reference proteome</keyword>
<name>Q869M4_DICDI</name>
<reference evidence="3 4" key="1">
    <citation type="journal article" date="2005" name="Nature">
        <title>The genome of the social amoeba Dictyostelium discoideum.</title>
        <authorList>
            <consortium name="The Dictyostelium discoideum Sequencing Consortium"/>
            <person name="Eichinger L."/>
            <person name="Pachebat J.A."/>
            <person name="Glockner G."/>
            <person name="Rajandream M.A."/>
            <person name="Sucgang R."/>
            <person name="Berriman M."/>
            <person name="Song J."/>
            <person name="Olsen R."/>
            <person name="Szafranski K."/>
            <person name="Xu Q."/>
            <person name="Tunggal B."/>
            <person name="Kummerfeld S."/>
            <person name="Madera M."/>
            <person name="Konfortov B.A."/>
            <person name="Rivero F."/>
            <person name="Bankier A.T."/>
            <person name="Lehmann R."/>
            <person name="Hamlin N."/>
            <person name="Davies R."/>
            <person name="Gaudet P."/>
            <person name="Fey P."/>
            <person name="Pilcher K."/>
            <person name="Chen G."/>
            <person name="Saunders D."/>
            <person name="Sodergren E."/>
            <person name="Davis P."/>
            <person name="Kerhornou A."/>
            <person name="Nie X."/>
            <person name="Hall N."/>
            <person name="Anjard C."/>
            <person name="Hemphill L."/>
            <person name="Bason N."/>
            <person name="Farbrother P."/>
            <person name="Desany B."/>
            <person name="Just E."/>
            <person name="Morio T."/>
            <person name="Rost R."/>
            <person name="Churcher C."/>
            <person name="Cooper J."/>
            <person name="Haydock S."/>
            <person name="van Driessche N."/>
            <person name="Cronin A."/>
            <person name="Goodhead I."/>
            <person name="Muzny D."/>
            <person name="Mourier T."/>
            <person name="Pain A."/>
            <person name="Lu M."/>
            <person name="Harper D."/>
            <person name="Lindsay R."/>
            <person name="Hauser H."/>
            <person name="James K."/>
            <person name="Quiles M."/>
            <person name="Madan Babu M."/>
            <person name="Saito T."/>
            <person name="Buchrieser C."/>
            <person name="Wardroper A."/>
            <person name="Felder M."/>
            <person name="Thangavelu M."/>
            <person name="Johnson D."/>
            <person name="Knights A."/>
            <person name="Loulseged H."/>
            <person name="Mungall K."/>
            <person name="Oliver K."/>
            <person name="Price C."/>
            <person name="Quail M.A."/>
            <person name="Urushihara H."/>
            <person name="Hernandez J."/>
            <person name="Rabbinowitsch E."/>
            <person name="Steffen D."/>
            <person name="Sanders M."/>
            <person name="Ma J."/>
            <person name="Kohara Y."/>
            <person name="Sharp S."/>
            <person name="Simmonds M."/>
            <person name="Spiegler S."/>
            <person name="Tivey A."/>
            <person name="Sugano S."/>
            <person name="White B."/>
            <person name="Walker D."/>
            <person name="Woodward J."/>
            <person name="Winckler T."/>
            <person name="Tanaka Y."/>
            <person name="Shaulsky G."/>
            <person name="Schleicher M."/>
            <person name="Weinstock G."/>
            <person name="Rosenthal A."/>
            <person name="Cox E.C."/>
            <person name="Chisholm R.L."/>
            <person name="Gibbs R."/>
            <person name="Loomis W.F."/>
            <person name="Platzer M."/>
            <person name="Kay R.R."/>
            <person name="Williams J."/>
            <person name="Dear P.H."/>
            <person name="Noegel A.A."/>
            <person name="Barrell B."/>
            <person name="Kuspa A."/>
        </authorList>
    </citation>
    <scope>NUCLEOTIDE SEQUENCE [LARGE SCALE GENOMIC DNA]</scope>
    <source>
        <strain evidence="3 4">AX4</strain>
    </source>
</reference>
<dbReference type="dictyBase" id="DDB_G0275575"/>
<dbReference type="GO" id="GO:0030246">
    <property type="term" value="F:carbohydrate binding"/>
    <property type="evidence" value="ECO:0007669"/>
    <property type="project" value="InterPro"/>
</dbReference>
<dbReference type="eggNOG" id="ENOG502RI9P">
    <property type="taxonomic scope" value="Eukaryota"/>
</dbReference>
<accession>Q553K7</accession>
<dbReference type="PaxDb" id="44689-DDB0167297"/>
<proteinExistence type="predicted"/>
<dbReference type="OMA" id="RDETSFW"/>
<evidence type="ECO:0000259" key="2">
    <source>
        <dbReference type="SMART" id="SM01063"/>
    </source>
</evidence>
<dbReference type="PANTHER" id="PTHR38746:SF2">
    <property type="entry name" value="CARBOHYDRATE BINDING DOMAIN-CONTAINING PROTEIN"/>
    <property type="match status" value="1"/>
</dbReference>